<evidence type="ECO:0000259" key="1">
    <source>
        <dbReference type="Pfam" id="PF18701"/>
    </source>
</evidence>
<proteinExistence type="predicted"/>
<feature type="domain" description="DUF5641" evidence="1">
    <location>
        <begin position="4"/>
        <end position="58"/>
    </location>
</feature>
<sequence length="131" mass="15164">MRTTRKHAVGEVVIIGSYNLKILHWPLAVIEQLIGGRVGQMRVVRLRTSNGVFCRSFNECIHWRYNTVINRQCILIISKNYGIQNKIFSVIYFLKVFRTRILGTVKAENSSRKGQKWTCSEFAEKDGLVVF</sequence>
<gene>
    <name evidence="2" type="ORF">PR048_009865</name>
</gene>
<dbReference type="Proteomes" id="UP001159363">
    <property type="component" value="Chromosome 3"/>
</dbReference>
<keyword evidence="3" id="KW-1185">Reference proteome</keyword>
<reference evidence="2 3" key="1">
    <citation type="submission" date="2023-02" db="EMBL/GenBank/DDBJ databases">
        <title>LHISI_Scaffold_Assembly.</title>
        <authorList>
            <person name="Stuart O.P."/>
            <person name="Cleave R."/>
            <person name="Magrath M.J.L."/>
            <person name="Mikheyev A.S."/>
        </authorList>
    </citation>
    <scope>NUCLEOTIDE SEQUENCE [LARGE SCALE GENOMIC DNA]</scope>
    <source>
        <strain evidence="2">Daus_M_001</strain>
        <tissue evidence="2">Leg muscle</tissue>
    </source>
</reference>
<protein>
    <recommendedName>
        <fullName evidence="1">DUF5641 domain-containing protein</fullName>
    </recommendedName>
</protein>
<dbReference type="Pfam" id="PF18701">
    <property type="entry name" value="DUF5641"/>
    <property type="match status" value="1"/>
</dbReference>
<dbReference type="InterPro" id="IPR040676">
    <property type="entry name" value="DUF5641"/>
</dbReference>
<dbReference type="EMBL" id="JARBHB010000003">
    <property type="protein sequence ID" value="KAJ8890357.1"/>
    <property type="molecule type" value="Genomic_DNA"/>
</dbReference>
<evidence type="ECO:0000313" key="3">
    <source>
        <dbReference type="Proteomes" id="UP001159363"/>
    </source>
</evidence>
<accession>A0ABQ9I139</accession>
<evidence type="ECO:0000313" key="2">
    <source>
        <dbReference type="EMBL" id="KAJ8890357.1"/>
    </source>
</evidence>
<comment type="caution">
    <text evidence="2">The sequence shown here is derived from an EMBL/GenBank/DDBJ whole genome shotgun (WGS) entry which is preliminary data.</text>
</comment>
<name>A0ABQ9I139_9NEOP</name>
<organism evidence="2 3">
    <name type="scientific">Dryococelus australis</name>
    <dbReference type="NCBI Taxonomy" id="614101"/>
    <lineage>
        <taxon>Eukaryota</taxon>
        <taxon>Metazoa</taxon>
        <taxon>Ecdysozoa</taxon>
        <taxon>Arthropoda</taxon>
        <taxon>Hexapoda</taxon>
        <taxon>Insecta</taxon>
        <taxon>Pterygota</taxon>
        <taxon>Neoptera</taxon>
        <taxon>Polyneoptera</taxon>
        <taxon>Phasmatodea</taxon>
        <taxon>Verophasmatodea</taxon>
        <taxon>Anareolatae</taxon>
        <taxon>Phasmatidae</taxon>
        <taxon>Eurycanthinae</taxon>
        <taxon>Dryococelus</taxon>
    </lineage>
</organism>